<feature type="transmembrane region" description="Helical" evidence="5">
    <location>
        <begin position="197"/>
        <end position="216"/>
    </location>
</feature>
<dbReference type="NCBIfam" id="TIGR00815">
    <property type="entry name" value="sulP"/>
    <property type="match status" value="1"/>
</dbReference>
<feature type="transmembrane region" description="Helical" evidence="5">
    <location>
        <begin position="430"/>
        <end position="448"/>
    </location>
</feature>
<dbReference type="InterPro" id="IPR001902">
    <property type="entry name" value="SLC26A/SulP_fam"/>
</dbReference>
<comment type="subcellular location">
    <subcellularLocation>
        <location evidence="1">Membrane</location>
        <topology evidence="1">Multi-pass membrane protein</topology>
    </subcellularLocation>
</comment>
<evidence type="ECO:0000313" key="8">
    <source>
        <dbReference type="Proteomes" id="UP001172102"/>
    </source>
</evidence>
<keyword evidence="3 5" id="KW-1133">Transmembrane helix</keyword>
<dbReference type="Pfam" id="PF00916">
    <property type="entry name" value="Sulfate_transp"/>
    <property type="match status" value="1"/>
</dbReference>
<dbReference type="Gene3D" id="3.30.750.24">
    <property type="entry name" value="STAS domain"/>
    <property type="match status" value="1"/>
</dbReference>
<keyword evidence="4 5" id="KW-0472">Membrane</keyword>
<reference evidence="7" key="1">
    <citation type="submission" date="2023-06" db="EMBL/GenBank/DDBJ databases">
        <title>Genome-scale phylogeny and comparative genomics of the fungal order Sordariales.</title>
        <authorList>
            <consortium name="Lawrence Berkeley National Laboratory"/>
            <person name="Hensen N."/>
            <person name="Bonometti L."/>
            <person name="Westerberg I."/>
            <person name="Brannstrom I.O."/>
            <person name="Guillou S."/>
            <person name="Cros-Aarteil S."/>
            <person name="Calhoun S."/>
            <person name="Haridas S."/>
            <person name="Kuo A."/>
            <person name="Mondo S."/>
            <person name="Pangilinan J."/>
            <person name="Riley R."/>
            <person name="Labutti K."/>
            <person name="Andreopoulos B."/>
            <person name="Lipzen A."/>
            <person name="Chen C."/>
            <person name="Yanf M."/>
            <person name="Daum C."/>
            <person name="Ng V."/>
            <person name="Clum A."/>
            <person name="Steindorff A."/>
            <person name="Ohm R."/>
            <person name="Martin F."/>
            <person name="Silar P."/>
            <person name="Natvig D."/>
            <person name="Lalanne C."/>
            <person name="Gautier V."/>
            <person name="Ament-Velasquez S.L."/>
            <person name="Kruys A."/>
            <person name="Hutchinson M.I."/>
            <person name="Powell A.J."/>
            <person name="Barry K."/>
            <person name="Miller A.N."/>
            <person name="Grigoriev I.V."/>
            <person name="Debuchy R."/>
            <person name="Gladieux P."/>
            <person name="Thoren M.H."/>
            <person name="Johannesson H."/>
        </authorList>
    </citation>
    <scope>NUCLEOTIDE SEQUENCE</scope>
    <source>
        <strain evidence="7">SMH4607-1</strain>
    </source>
</reference>
<dbReference type="AlphaFoldDB" id="A0AA40BDG0"/>
<dbReference type="PANTHER" id="PTHR11814">
    <property type="entry name" value="SULFATE TRANSPORTER"/>
    <property type="match status" value="1"/>
</dbReference>
<evidence type="ECO:0000313" key="7">
    <source>
        <dbReference type="EMBL" id="KAK0731933.1"/>
    </source>
</evidence>
<keyword evidence="2 5" id="KW-0812">Transmembrane</keyword>
<evidence type="ECO:0000256" key="3">
    <source>
        <dbReference type="ARBA" id="ARBA00022989"/>
    </source>
</evidence>
<dbReference type="PROSITE" id="PS50801">
    <property type="entry name" value="STAS"/>
    <property type="match status" value="1"/>
</dbReference>
<feature type="transmembrane region" description="Helical" evidence="5">
    <location>
        <begin position="382"/>
        <end position="401"/>
    </location>
</feature>
<feature type="transmembrane region" description="Helical" evidence="5">
    <location>
        <begin position="279"/>
        <end position="302"/>
    </location>
</feature>
<dbReference type="GO" id="GO:0016020">
    <property type="term" value="C:membrane"/>
    <property type="evidence" value="ECO:0007669"/>
    <property type="project" value="UniProtKB-SubCell"/>
</dbReference>
<feature type="transmembrane region" description="Helical" evidence="5">
    <location>
        <begin position="249"/>
        <end position="267"/>
    </location>
</feature>
<dbReference type="EMBL" id="JAUKUA010000001">
    <property type="protein sequence ID" value="KAK0731933.1"/>
    <property type="molecule type" value="Genomic_DNA"/>
</dbReference>
<dbReference type="PROSITE" id="PS01130">
    <property type="entry name" value="SLC26A"/>
    <property type="match status" value="1"/>
</dbReference>
<feature type="domain" description="STAS" evidence="6">
    <location>
        <begin position="564"/>
        <end position="664"/>
    </location>
</feature>
<protein>
    <submittedName>
        <fullName evidence="7">Sulfate transporter family-domain-containing protein</fullName>
    </submittedName>
</protein>
<evidence type="ECO:0000256" key="2">
    <source>
        <dbReference type="ARBA" id="ARBA00022692"/>
    </source>
</evidence>
<dbReference type="Pfam" id="PF01740">
    <property type="entry name" value="STAS"/>
    <property type="match status" value="1"/>
</dbReference>
<name>A0AA40BDG0_9PEZI</name>
<sequence length="792" mass="86406">MSRFAKSIADLARNLFKIERPERKQQPVYFSHGTDGVIDYYTEPEPTVGEWLRSLAPSAAGVLAYIRSIFVCTQWLPRYNLTWLVGDVIAGLTVGFVVIPQAMAYALLAMLSPEYGLYTSFVGAALYWIFGTSKDIVIGTTAVGSLLIGSAISSVQEQRPGVYTNEEIAKALTSVSGMILLGIGFLRLGWIIEFIPYIPISAFVTAAAITIMATQFPTLMGITGVNTRDAPYLVIINSLKGLPRTQVDAAIGLSSIALLYAIRYFCARMEHRYSAKQKMWAIISSLRLTFTILLYTLVSWLVNRNNTGKSPFRIVGPIERGFKHAGPPPLDADLVTLVLPELPAILIILIIEHIAIAKSFGHRFNYTVVPSQEILAQGASNLLGTFVGGYVCTGSFGASAVLSKAGVRTPLAGLVSAVVLVLALYALTAVFYYIPMAALAGLIIHAIANLPTTPRTLYTYWKLSPPEFIVWWIGVLVAIFASLEISIYVTICVSLALLLIRLARAQGRFLGQTRVYHYPYRDHPEPHAESYKHTHAEHGARNIYLPLDHHDASNPSVTISAPHPGVFIYRFPSGFNYTNQAQHIRLLVNHIRTHTRAGMARLADNAHRTWSESAPLTLVDAEEEHLPRLRAVVLDCTAVDNVDITSVQGLVDARKALDRHACAGAGGAGDGECVQWHFAGLCNRWARRAFAVAGFGTPVQVHVPREGNLEVPRGEIEENPLAGWEPVYVVASPTVPTSIGSSSGGGKEQMVHGADRPFFHVDLMEAVDAAVRAAERAEGRFGGRHGHVTVQV</sequence>
<dbReference type="GO" id="GO:0008271">
    <property type="term" value="F:secondary active sulfate transmembrane transporter activity"/>
    <property type="evidence" value="ECO:0007669"/>
    <property type="project" value="InterPro"/>
</dbReference>
<proteinExistence type="predicted"/>
<evidence type="ECO:0000256" key="4">
    <source>
        <dbReference type="ARBA" id="ARBA00023136"/>
    </source>
</evidence>
<organism evidence="7 8">
    <name type="scientific">Lasiosphaeris hirsuta</name>
    <dbReference type="NCBI Taxonomy" id="260670"/>
    <lineage>
        <taxon>Eukaryota</taxon>
        <taxon>Fungi</taxon>
        <taxon>Dikarya</taxon>
        <taxon>Ascomycota</taxon>
        <taxon>Pezizomycotina</taxon>
        <taxon>Sordariomycetes</taxon>
        <taxon>Sordariomycetidae</taxon>
        <taxon>Sordariales</taxon>
        <taxon>Lasiosphaeriaceae</taxon>
        <taxon>Lasiosphaeris</taxon>
    </lineage>
</organism>
<keyword evidence="8" id="KW-1185">Reference proteome</keyword>
<feature type="transmembrane region" description="Helical" evidence="5">
    <location>
        <begin position="168"/>
        <end position="190"/>
    </location>
</feature>
<feature type="transmembrane region" description="Helical" evidence="5">
    <location>
        <begin position="407"/>
        <end position="425"/>
    </location>
</feature>
<evidence type="ECO:0000259" key="6">
    <source>
        <dbReference type="PROSITE" id="PS50801"/>
    </source>
</evidence>
<feature type="transmembrane region" description="Helical" evidence="5">
    <location>
        <begin position="137"/>
        <end position="156"/>
    </location>
</feature>
<dbReference type="InterPro" id="IPR018045">
    <property type="entry name" value="S04_transporter_CS"/>
</dbReference>
<evidence type="ECO:0000256" key="1">
    <source>
        <dbReference type="ARBA" id="ARBA00004141"/>
    </source>
</evidence>
<feature type="transmembrane region" description="Helical" evidence="5">
    <location>
        <begin position="115"/>
        <end position="130"/>
    </location>
</feature>
<feature type="transmembrane region" description="Helical" evidence="5">
    <location>
        <begin position="342"/>
        <end position="361"/>
    </location>
</feature>
<dbReference type="Proteomes" id="UP001172102">
    <property type="component" value="Unassembled WGS sequence"/>
</dbReference>
<evidence type="ECO:0000256" key="5">
    <source>
        <dbReference type="SAM" id="Phobius"/>
    </source>
</evidence>
<accession>A0AA40BDG0</accession>
<comment type="caution">
    <text evidence="7">The sequence shown here is derived from an EMBL/GenBank/DDBJ whole genome shotgun (WGS) entry which is preliminary data.</text>
</comment>
<dbReference type="CDD" id="cd07042">
    <property type="entry name" value="STAS_SulP_like_sulfate_transporter"/>
    <property type="match status" value="1"/>
</dbReference>
<feature type="transmembrane region" description="Helical" evidence="5">
    <location>
        <begin position="468"/>
        <end position="500"/>
    </location>
</feature>
<gene>
    <name evidence="7" type="ORF">B0H67DRAFT_549601</name>
</gene>
<dbReference type="InterPro" id="IPR036513">
    <property type="entry name" value="STAS_dom_sf"/>
</dbReference>
<dbReference type="InterPro" id="IPR011547">
    <property type="entry name" value="SLC26A/SulP_dom"/>
</dbReference>
<dbReference type="InterPro" id="IPR002645">
    <property type="entry name" value="STAS_dom"/>
</dbReference>
<feature type="transmembrane region" description="Helical" evidence="5">
    <location>
        <begin position="88"/>
        <end position="109"/>
    </location>
</feature>